<dbReference type="PANTHER" id="PTHR30419:SF30">
    <property type="entry name" value="LYSR FAMILY TRANSCRIPTIONAL REGULATOR"/>
    <property type="match status" value="1"/>
</dbReference>
<reference evidence="6 7" key="1">
    <citation type="submission" date="2020-07" db="EMBL/GenBank/DDBJ databases">
        <title>Genomic Encyclopedia of Type Strains, Phase IV (KMG-V): Genome sequencing to study the core and pangenomes of soil and plant-associated prokaryotes.</title>
        <authorList>
            <person name="Whitman W."/>
        </authorList>
    </citation>
    <scope>NUCLEOTIDE SEQUENCE [LARGE SCALE GENOMIC DNA]</scope>
    <source>
        <strain evidence="6 7">SAS40</strain>
    </source>
</reference>
<dbReference type="GO" id="GO:0003677">
    <property type="term" value="F:DNA binding"/>
    <property type="evidence" value="ECO:0007669"/>
    <property type="project" value="UniProtKB-KW"/>
</dbReference>
<evidence type="ECO:0000256" key="3">
    <source>
        <dbReference type="ARBA" id="ARBA00023125"/>
    </source>
</evidence>
<dbReference type="AlphaFoldDB" id="A0A7Y9LNL6"/>
<evidence type="ECO:0000313" key="6">
    <source>
        <dbReference type="EMBL" id="NYE82906.1"/>
    </source>
</evidence>
<dbReference type="CDD" id="cd08440">
    <property type="entry name" value="PBP2_LTTR_like_4"/>
    <property type="match status" value="1"/>
</dbReference>
<keyword evidence="4" id="KW-0804">Transcription</keyword>
<dbReference type="InterPro" id="IPR000847">
    <property type="entry name" value="LysR_HTH_N"/>
</dbReference>
<evidence type="ECO:0000256" key="2">
    <source>
        <dbReference type="ARBA" id="ARBA00023015"/>
    </source>
</evidence>
<evidence type="ECO:0000313" key="7">
    <source>
        <dbReference type="Proteomes" id="UP000542125"/>
    </source>
</evidence>
<keyword evidence="2" id="KW-0805">Transcription regulation</keyword>
<organism evidence="6 7">
    <name type="scientific">Pigmentiphaga litoralis</name>
    <dbReference type="NCBI Taxonomy" id="516702"/>
    <lineage>
        <taxon>Bacteria</taxon>
        <taxon>Pseudomonadati</taxon>
        <taxon>Pseudomonadota</taxon>
        <taxon>Betaproteobacteria</taxon>
        <taxon>Burkholderiales</taxon>
        <taxon>Alcaligenaceae</taxon>
        <taxon>Pigmentiphaga</taxon>
    </lineage>
</organism>
<proteinExistence type="inferred from homology"/>
<name>A0A7Y9LNL6_9BURK</name>
<comment type="similarity">
    <text evidence="1">Belongs to the LysR transcriptional regulatory family.</text>
</comment>
<dbReference type="PANTHER" id="PTHR30419">
    <property type="entry name" value="HTH-TYPE TRANSCRIPTIONAL REGULATOR YBHD"/>
    <property type="match status" value="1"/>
</dbReference>
<dbReference type="SUPFAM" id="SSF46785">
    <property type="entry name" value="Winged helix' DNA-binding domain"/>
    <property type="match status" value="1"/>
</dbReference>
<dbReference type="PROSITE" id="PS50931">
    <property type="entry name" value="HTH_LYSR"/>
    <property type="match status" value="1"/>
</dbReference>
<dbReference type="Pfam" id="PF00126">
    <property type="entry name" value="HTH_1"/>
    <property type="match status" value="1"/>
</dbReference>
<dbReference type="Gene3D" id="3.40.190.290">
    <property type="match status" value="1"/>
</dbReference>
<feature type="domain" description="HTH lysR-type" evidence="5">
    <location>
        <begin position="29"/>
        <end position="85"/>
    </location>
</feature>
<evidence type="ECO:0000256" key="4">
    <source>
        <dbReference type="ARBA" id="ARBA00023163"/>
    </source>
</evidence>
<dbReference type="RefSeq" id="WP_179586153.1">
    <property type="nucleotide sequence ID" value="NZ_JACBYR010000001.1"/>
</dbReference>
<dbReference type="Gene3D" id="1.10.10.10">
    <property type="entry name" value="Winged helix-like DNA-binding domain superfamily/Winged helix DNA-binding domain"/>
    <property type="match status" value="1"/>
</dbReference>
<dbReference type="Pfam" id="PF03466">
    <property type="entry name" value="LysR_substrate"/>
    <property type="match status" value="1"/>
</dbReference>
<accession>A0A7Y9LNL6</accession>
<gene>
    <name evidence="6" type="ORF">FHW18_002177</name>
</gene>
<dbReference type="InterPro" id="IPR036388">
    <property type="entry name" value="WH-like_DNA-bd_sf"/>
</dbReference>
<dbReference type="Proteomes" id="UP000542125">
    <property type="component" value="Unassembled WGS sequence"/>
</dbReference>
<evidence type="ECO:0000256" key="1">
    <source>
        <dbReference type="ARBA" id="ARBA00009437"/>
    </source>
</evidence>
<dbReference type="InterPro" id="IPR050950">
    <property type="entry name" value="HTH-type_LysR_regulators"/>
</dbReference>
<protein>
    <submittedName>
        <fullName evidence="6">DNA-binding transcriptional LysR family regulator</fullName>
    </submittedName>
</protein>
<dbReference type="InterPro" id="IPR036390">
    <property type="entry name" value="WH_DNA-bd_sf"/>
</dbReference>
<dbReference type="GO" id="GO:0005829">
    <property type="term" value="C:cytosol"/>
    <property type="evidence" value="ECO:0007669"/>
    <property type="project" value="TreeGrafter"/>
</dbReference>
<evidence type="ECO:0000259" key="5">
    <source>
        <dbReference type="PROSITE" id="PS50931"/>
    </source>
</evidence>
<dbReference type="GO" id="GO:0003700">
    <property type="term" value="F:DNA-binding transcription factor activity"/>
    <property type="evidence" value="ECO:0007669"/>
    <property type="project" value="InterPro"/>
</dbReference>
<dbReference type="InterPro" id="IPR005119">
    <property type="entry name" value="LysR_subst-bd"/>
</dbReference>
<keyword evidence="3 6" id="KW-0238">DNA-binding</keyword>
<comment type="caution">
    <text evidence="6">The sequence shown here is derived from an EMBL/GenBank/DDBJ whole genome shotgun (WGS) entry which is preliminary data.</text>
</comment>
<sequence>MRVRIMQRRHHEIQCKLFRYYCVMHTNCDLPDLRAFCQLVAAGSFNKTADLLAISPSALSRRIGKLEDAIGGRLVERTTRTMILTPLGVTLHARLLPLLASLDDCLSQAQRTARGDMGQVTVACLTTVAFSLFPDALSRFRVRHPDVRVDLRDDTGARVRDAVIDRNAEFGVTILWEDEPDLHCTYLGDDPYVLGCPAGHPLAQRARLSWQELSAHRILALRPSSANRQQVDAALAKAGVPAPWFDEVEHLSSMIGFLEHGNALAVLPRMALMATKKVTPVPLDTPTIARKLYLVRRRDVTLSVAAQALWDDLHAVIQAVPAAAVGGRVGRSRRTGRPRK</sequence>
<dbReference type="SUPFAM" id="SSF53850">
    <property type="entry name" value="Periplasmic binding protein-like II"/>
    <property type="match status" value="1"/>
</dbReference>
<dbReference type="EMBL" id="JACBYR010000001">
    <property type="protein sequence ID" value="NYE82906.1"/>
    <property type="molecule type" value="Genomic_DNA"/>
</dbReference>
<keyword evidence="7" id="KW-1185">Reference proteome</keyword>